<proteinExistence type="predicted"/>
<evidence type="ECO:0000313" key="3">
    <source>
        <dbReference type="Proteomes" id="UP001057702"/>
    </source>
</evidence>
<feature type="transmembrane region" description="Helical" evidence="1">
    <location>
        <begin position="46"/>
        <end position="67"/>
    </location>
</feature>
<dbReference type="RefSeq" id="WP_255919618.1">
    <property type="nucleotide sequence ID" value="NZ_JANFNG010000004.1"/>
</dbReference>
<comment type="caution">
    <text evidence="2">The sequence shown here is derived from an EMBL/GenBank/DDBJ whole genome shotgun (WGS) entry which is preliminary data.</text>
</comment>
<keyword evidence="1" id="KW-0472">Membrane</keyword>
<name>A0ABT1PST3_9ACTN</name>
<keyword evidence="1" id="KW-1133">Transmembrane helix</keyword>
<reference evidence="2" key="1">
    <citation type="submission" date="2022-06" db="EMBL/GenBank/DDBJ databases">
        <title>Draft genome sequence of Streptomyces sp. RB6PN25 isolated from peat swamp forest in Thailand.</title>
        <authorList>
            <person name="Duangmal K."/>
            <person name="Klaysubun C."/>
        </authorList>
    </citation>
    <scope>NUCLEOTIDE SEQUENCE</scope>
    <source>
        <strain evidence="2">RB6PN25</strain>
    </source>
</reference>
<protein>
    <recommendedName>
        <fullName evidence="4">Integral membrane protein</fullName>
    </recommendedName>
</protein>
<gene>
    <name evidence="2" type="ORF">NGB36_08935</name>
</gene>
<sequence>MQTLNRLKGLKSRNDFADPAVTFLVTFLQGRVQRARSRELDRGASAVEWVIISAVVVAIVGVVAAIINSALSQGANKVGNCIKGATASSTC</sequence>
<dbReference type="EMBL" id="JANFNG010000004">
    <property type="protein sequence ID" value="MCQ4080724.1"/>
    <property type="molecule type" value="Genomic_DNA"/>
</dbReference>
<accession>A0ABT1PST3</accession>
<evidence type="ECO:0000256" key="1">
    <source>
        <dbReference type="SAM" id="Phobius"/>
    </source>
</evidence>
<keyword evidence="1" id="KW-0812">Transmembrane</keyword>
<evidence type="ECO:0008006" key="4">
    <source>
        <dbReference type="Google" id="ProtNLM"/>
    </source>
</evidence>
<dbReference type="Proteomes" id="UP001057702">
    <property type="component" value="Unassembled WGS sequence"/>
</dbReference>
<keyword evidence="3" id="KW-1185">Reference proteome</keyword>
<organism evidence="2 3">
    <name type="scientific">Streptomyces humicola</name>
    <dbReference type="NCBI Taxonomy" id="2953240"/>
    <lineage>
        <taxon>Bacteria</taxon>
        <taxon>Bacillati</taxon>
        <taxon>Actinomycetota</taxon>
        <taxon>Actinomycetes</taxon>
        <taxon>Kitasatosporales</taxon>
        <taxon>Streptomycetaceae</taxon>
        <taxon>Streptomyces</taxon>
    </lineage>
</organism>
<evidence type="ECO:0000313" key="2">
    <source>
        <dbReference type="EMBL" id="MCQ4080724.1"/>
    </source>
</evidence>